<sequence length="103" mass="11279">MVSSMITLVIIGMINFGITFITDLGFIESSFFVGLISAVSIYFFSSSGGVTSRNLDRQVQGGVGIKVNSPEKKFYPSYAFFASIVYLVGATIATVIEYQEYFL</sequence>
<evidence type="ECO:0000313" key="3">
    <source>
        <dbReference type="Proteomes" id="UP000295689"/>
    </source>
</evidence>
<keyword evidence="1" id="KW-1133">Transmembrane helix</keyword>
<reference evidence="2 3" key="1">
    <citation type="journal article" date="2015" name="Stand. Genomic Sci.">
        <title>Genomic Encyclopedia of Bacterial and Archaeal Type Strains, Phase III: the genomes of soil and plant-associated and newly described type strains.</title>
        <authorList>
            <person name="Whitman W.B."/>
            <person name="Woyke T."/>
            <person name="Klenk H.P."/>
            <person name="Zhou Y."/>
            <person name="Lilburn T.G."/>
            <person name="Beck B.J."/>
            <person name="De Vos P."/>
            <person name="Vandamme P."/>
            <person name="Eisen J.A."/>
            <person name="Garrity G."/>
            <person name="Hugenholtz P."/>
            <person name="Kyrpides N.C."/>
        </authorList>
    </citation>
    <scope>NUCLEOTIDE SEQUENCE [LARGE SCALE GENOMIC DNA]</scope>
    <source>
        <strain evidence="2 3">CV53</strain>
    </source>
</reference>
<evidence type="ECO:0000256" key="1">
    <source>
        <dbReference type="SAM" id="Phobius"/>
    </source>
</evidence>
<feature type="transmembrane region" description="Helical" evidence="1">
    <location>
        <begin position="6"/>
        <end position="24"/>
    </location>
</feature>
<keyword evidence="1" id="KW-0812">Transmembrane</keyword>
<organism evidence="2 3">
    <name type="scientific">Mesobacillus foraminis</name>
    <dbReference type="NCBI Taxonomy" id="279826"/>
    <lineage>
        <taxon>Bacteria</taxon>
        <taxon>Bacillati</taxon>
        <taxon>Bacillota</taxon>
        <taxon>Bacilli</taxon>
        <taxon>Bacillales</taxon>
        <taxon>Bacillaceae</taxon>
        <taxon>Mesobacillus</taxon>
    </lineage>
</organism>
<name>A0A4R2B2W2_9BACI</name>
<proteinExistence type="predicted"/>
<dbReference type="Proteomes" id="UP000295689">
    <property type="component" value="Unassembled WGS sequence"/>
</dbReference>
<protein>
    <submittedName>
        <fullName evidence="2">Uncharacterized protein</fullName>
    </submittedName>
</protein>
<dbReference type="AlphaFoldDB" id="A0A4R2B2W2"/>
<evidence type="ECO:0000313" key="2">
    <source>
        <dbReference type="EMBL" id="TCN20513.1"/>
    </source>
</evidence>
<comment type="caution">
    <text evidence="2">The sequence shown here is derived from an EMBL/GenBank/DDBJ whole genome shotgun (WGS) entry which is preliminary data.</text>
</comment>
<feature type="transmembrane region" description="Helical" evidence="1">
    <location>
        <begin position="78"/>
        <end position="98"/>
    </location>
</feature>
<keyword evidence="1" id="KW-0472">Membrane</keyword>
<feature type="transmembrane region" description="Helical" evidence="1">
    <location>
        <begin position="31"/>
        <end position="50"/>
    </location>
</feature>
<keyword evidence="3" id="KW-1185">Reference proteome</keyword>
<gene>
    <name evidence="2" type="ORF">EV146_114133</name>
</gene>
<accession>A0A4R2B2W2</accession>
<dbReference type="EMBL" id="SLVV01000014">
    <property type="protein sequence ID" value="TCN20513.1"/>
    <property type="molecule type" value="Genomic_DNA"/>
</dbReference>